<keyword evidence="2" id="KW-0378">Hydrolase</keyword>
<reference evidence="3" key="1">
    <citation type="submission" date="2010-12" db="EMBL/GenBank/DDBJ databases">
        <title>Complete sequence of Variovorax paradoxus EPS.</title>
        <authorList>
            <consortium name="US DOE Joint Genome Institute"/>
            <person name="Lucas S."/>
            <person name="Copeland A."/>
            <person name="Lapidus A."/>
            <person name="Cheng J.-F."/>
            <person name="Goodwin L."/>
            <person name="Pitluck S."/>
            <person name="Teshima H."/>
            <person name="Detter J.C."/>
            <person name="Han C."/>
            <person name="Tapia R."/>
            <person name="Land M."/>
            <person name="Hauser L."/>
            <person name="Kyrpides N."/>
            <person name="Ivanova N."/>
            <person name="Ovchinnikova G."/>
            <person name="Orwin P."/>
            <person name="Han J.-I.G."/>
            <person name="Woyke T."/>
        </authorList>
    </citation>
    <scope>NUCLEOTIDE SEQUENCE [LARGE SCALE GENOMIC DNA]</scope>
    <source>
        <strain evidence="3">EPS</strain>
    </source>
</reference>
<accession>E6V337</accession>
<dbReference type="PANTHER" id="PTHR43194">
    <property type="entry name" value="HYDROLASE ALPHA/BETA FOLD FAMILY"/>
    <property type="match status" value="1"/>
</dbReference>
<evidence type="ECO:0000313" key="2">
    <source>
        <dbReference type="EMBL" id="ADU39176.1"/>
    </source>
</evidence>
<dbReference type="HOGENOM" id="CLU_020336_29_1_4"/>
<evidence type="ECO:0000259" key="1">
    <source>
        <dbReference type="Pfam" id="PF00561"/>
    </source>
</evidence>
<dbReference type="GO" id="GO:0016787">
    <property type="term" value="F:hydrolase activity"/>
    <property type="evidence" value="ECO:0007669"/>
    <property type="project" value="UniProtKB-KW"/>
</dbReference>
<dbReference type="SUPFAM" id="SSF53474">
    <property type="entry name" value="alpha/beta-Hydrolases"/>
    <property type="match status" value="1"/>
</dbReference>
<dbReference type="KEGG" id="vpe:Varpa_5016"/>
<reference evidence="2 3" key="2">
    <citation type="journal article" date="2013" name="Genome Announc.">
        <title>Genome of the Root-Associated Plant Growth-Promoting Bacterium Variovorax paradoxus Strain EPS.</title>
        <authorList>
            <person name="Han J.I."/>
            <person name="Spain J.C."/>
            <person name="Leadbetter J.R."/>
            <person name="Ovchinnikova G."/>
            <person name="Goodwin L.A."/>
            <person name="Han C.S."/>
            <person name="Woyke T."/>
            <person name="Davenport K.W."/>
            <person name="Orwin P.M."/>
        </authorList>
    </citation>
    <scope>NUCLEOTIDE SEQUENCE [LARGE SCALE GENOMIC DNA]</scope>
    <source>
        <strain evidence="2 3">EPS</strain>
    </source>
</reference>
<proteinExistence type="predicted"/>
<dbReference type="AlphaFoldDB" id="E6V337"/>
<dbReference type="STRING" id="595537.Varpa_5016"/>
<dbReference type="PANTHER" id="PTHR43194:SF2">
    <property type="entry name" value="PEROXISOMAL MEMBRANE PROTEIN LPX1"/>
    <property type="match status" value="1"/>
</dbReference>
<evidence type="ECO:0000313" key="3">
    <source>
        <dbReference type="Proteomes" id="UP000008917"/>
    </source>
</evidence>
<name>E6V337_VARPE</name>
<dbReference type="Gene3D" id="3.40.50.1820">
    <property type="entry name" value="alpha/beta hydrolase"/>
    <property type="match status" value="1"/>
</dbReference>
<dbReference type="InterPro" id="IPR050228">
    <property type="entry name" value="Carboxylesterase_BioH"/>
</dbReference>
<dbReference type="PRINTS" id="PR00111">
    <property type="entry name" value="ABHYDROLASE"/>
</dbReference>
<dbReference type="eggNOG" id="COG2267">
    <property type="taxonomic scope" value="Bacteria"/>
</dbReference>
<dbReference type="InterPro" id="IPR000073">
    <property type="entry name" value="AB_hydrolase_1"/>
</dbReference>
<dbReference type="InterPro" id="IPR029058">
    <property type="entry name" value="AB_hydrolase_fold"/>
</dbReference>
<protein>
    <submittedName>
        <fullName evidence="2">Alpha/beta hydrolase fold protein</fullName>
    </submittedName>
</protein>
<sequence>MSYAVTYAVTPLAAIAQNPSMPHLVLLPGLACDERLWEAQRPALSPAFDARVSNVQTRNDTIEAMAAAVLREHAGPLVLCGASMGGMVAMEAARQAPERIAGLALLGTSARPETPEMFTLREGAIELFERGEARDVIEANVYFAFHPTQANDPVLVQRYLDIVLDAGTAQLITQNRAVMRRPDARLHLASLRAPVLLMCGDDDKLAPPEHTREMAALLPQAEVVWVPQCGHMLTMEKPDFVNAALNAWLAKTFPSA</sequence>
<gene>
    <name evidence="2" type="ordered locus">Varpa_5016</name>
</gene>
<dbReference type="Pfam" id="PF00561">
    <property type="entry name" value="Abhydrolase_1"/>
    <property type="match status" value="1"/>
</dbReference>
<dbReference type="EMBL" id="CP002417">
    <property type="protein sequence ID" value="ADU39176.1"/>
    <property type="molecule type" value="Genomic_DNA"/>
</dbReference>
<dbReference type="Proteomes" id="UP000008917">
    <property type="component" value="Chromosome"/>
</dbReference>
<feature type="domain" description="AB hydrolase-1" evidence="1">
    <location>
        <begin position="62"/>
        <end position="238"/>
    </location>
</feature>
<organism evidence="2 3">
    <name type="scientific">Variovorax paradoxus (strain EPS)</name>
    <dbReference type="NCBI Taxonomy" id="595537"/>
    <lineage>
        <taxon>Bacteria</taxon>
        <taxon>Pseudomonadati</taxon>
        <taxon>Pseudomonadota</taxon>
        <taxon>Betaproteobacteria</taxon>
        <taxon>Burkholderiales</taxon>
        <taxon>Comamonadaceae</taxon>
        <taxon>Variovorax</taxon>
    </lineage>
</organism>